<keyword evidence="3" id="KW-1185">Reference proteome</keyword>
<evidence type="ECO:0000313" key="2">
    <source>
        <dbReference type="EMBL" id="KAK4640698.1"/>
    </source>
</evidence>
<name>A0ABR0F9M7_9PEZI</name>
<feature type="region of interest" description="Disordered" evidence="1">
    <location>
        <begin position="85"/>
        <end position="104"/>
    </location>
</feature>
<dbReference type="GeneID" id="87892369"/>
<reference evidence="2 3" key="1">
    <citation type="journal article" date="2023" name="bioRxiv">
        <title>High-quality genome assemblies of four members of thePodospora anserinaspecies complex.</title>
        <authorList>
            <person name="Ament-Velasquez S.L."/>
            <person name="Vogan A.A."/>
            <person name="Wallerman O."/>
            <person name="Hartmann F."/>
            <person name="Gautier V."/>
            <person name="Silar P."/>
            <person name="Giraud T."/>
            <person name="Johannesson H."/>
        </authorList>
    </citation>
    <scope>NUCLEOTIDE SEQUENCE [LARGE SCALE GENOMIC DNA]</scope>
    <source>
        <strain evidence="2 3">CBS 112042</strain>
    </source>
</reference>
<proteinExistence type="predicted"/>
<gene>
    <name evidence="2" type="ORF">QC761_0094620</name>
</gene>
<comment type="caution">
    <text evidence="2">The sequence shown here is derived from an EMBL/GenBank/DDBJ whole genome shotgun (WGS) entry which is preliminary data.</text>
</comment>
<organism evidence="2 3">
    <name type="scientific">Podospora bellae-mahoneyi</name>
    <dbReference type="NCBI Taxonomy" id="2093777"/>
    <lineage>
        <taxon>Eukaryota</taxon>
        <taxon>Fungi</taxon>
        <taxon>Dikarya</taxon>
        <taxon>Ascomycota</taxon>
        <taxon>Pezizomycotina</taxon>
        <taxon>Sordariomycetes</taxon>
        <taxon>Sordariomycetidae</taxon>
        <taxon>Sordariales</taxon>
        <taxon>Podosporaceae</taxon>
        <taxon>Podospora</taxon>
    </lineage>
</organism>
<feature type="compositionally biased region" description="Low complexity" evidence="1">
    <location>
        <begin position="85"/>
        <end position="102"/>
    </location>
</feature>
<protein>
    <submittedName>
        <fullName evidence="2">Uncharacterized protein</fullName>
    </submittedName>
</protein>
<evidence type="ECO:0000313" key="3">
    <source>
        <dbReference type="Proteomes" id="UP001322138"/>
    </source>
</evidence>
<sequence length="119" mass="12873">MQMTRRGANSVESNRPLVGRGIIFLLGVHQNAERLLSLVKVKPLMDMPNHGMQSIPAMINQLPKKLQLKPTNTSTICTHNCLTFPSNTTPPGTSSPPYAATSLRANKPVMTVAATPPTQ</sequence>
<dbReference type="EMBL" id="JAFFGZ010000008">
    <property type="protein sequence ID" value="KAK4640698.1"/>
    <property type="molecule type" value="Genomic_DNA"/>
</dbReference>
<accession>A0ABR0F9M7</accession>
<dbReference type="RefSeq" id="XP_062729674.1">
    <property type="nucleotide sequence ID" value="XM_062873010.1"/>
</dbReference>
<dbReference type="Proteomes" id="UP001322138">
    <property type="component" value="Unassembled WGS sequence"/>
</dbReference>
<evidence type="ECO:0000256" key="1">
    <source>
        <dbReference type="SAM" id="MobiDB-lite"/>
    </source>
</evidence>